<protein>
    <recommendedName>
        <fullName evidence="2">Beta-glucanase</fullName>
    </recommendedName>
    <alternativeName>
        <fullName evidence="7">1,3-1,4-beta-D-glucan 4-glucanohydrolase</fullName>
    </alternativeName>
    <alternativeName>
        <fullName evidence="6">Endo-beta-1,3-1,4 glucanase</fullName>
    </alternativeName>
    <alternativeName>
        <fullName evidence="5">Lichenase</fullName>
    </alternativeName>
</protein>
<dbReference type="Gene3D" id="2.60.120.430">
    <property type="entry name" value="Galactose-binding lectin"/>
    <property type="match status" value="1"/>
</dbReference>
<dbReference type="PROSITE" id="PS51762">
    <property type="entry name" value="GH16_2"/>
    <property type="match status" value="1"/>
</dbReference>
<dbReference type="InterPro" id="IPR008979">
    <property type="entry name" value="Galactose-bd-like_sf"/>
</dbReference>
<dbReference type="Pfam" id="PF00722">
    <property type="entry name" value="Glyco_hydro_16"/>
    <property type="match status" value="1"/>
</dbReference>
<accession>A0A3Q8I365</accession>
<feature type="region of interest" description="Disordered" evidence="8">
    <location>
        <begin position="19"/>
        <end position="60"/>
    </location>
</feature>
<dbReference type="SUPFAM" id="SSF49785">
    <property type="entry name" value="Galactose-binding domain-like"/>
    <property type="match status" value="1"/>
</dbReference>
<evidence type="ECO:0000259" key="9">
    <source>
        <dbReference type="PROSITE" id="PS51762"/>
    </source>
</evidence>
<feature type="compositionally biased region" description="Gly residues" evidence="8">
    <location>
        <begin position="32"/>
        <end position="42"/>
    </location>
</feature>
<dbReference type="AlphaFoldDB" id="A0A3Q8I365"/>
<dbReference type="GO" id="GO:0008810">
    <property type="term" value="F:cellulase activity"/>
    <property type="evidence" value="ECO:0007669"/>
    <property type="project" value="InterPro"/>
</dbReference>
<keyword evidence="4" id="KW-0326">Glycosidase</keyword>
<evidence type="ECO:0000256" key="7">
    <source>
        <dbReference type="ARBA" id="ARBA00031665"/>
    </source>
</evidence>
<dbReference type="PRINTS" id="PR00737">
    <property type="entry name" value="GLHYDRLASE16"/>
</dbReference>
<dbReference type="InterPro" id="IPR013320">
    <property type="entry name" value="ConA-like_dom_sf"/>
</dbReference>
<evidence type="ECO:0000256" key="1">
    <source>
        <dbReference type="ARBA" id="ARBA00006865"/>
    </source>
</evidence>
<evidence type="ECO:0000256" key="2">
    <source>
        <dbReference type="ARBA" id="ARBA00014569"/>
    </source>
</evidence>
<reference evidence="10" key="1">
    <citation type="journal article" date="2018" name="J. Ind. Microbiol. Biotechnol.">
        <title>Genome mining reveals uncommon alkylpyrones as type III PKS products from myxobacteria.</title>
        <authorList>
            <person name="Hug J.J."/>
            <person name="Panter F."/>
            <person name="Krug D."/>
            <person name="Muller R."/>
        </authorList>
    </citation>
    <scope>NUCLEOTIDE SEQUENCE</scope>
    <source>
        <strain evidence="10">MCy7152</strain>
    </source>
</reference>
<dbReference type="Gene3D" id="2.60.120.200">
    <property type="match status" value="1"/>
</dbReference>
<feature type="domain" description="GH16" evidence="9">
    <location>
        <begin position="45"/>
        <end position="276"/>
    </location>
</feature>
<dbReference type="EMBL" id="MH908901">
    <property type="protein sequence ID" value="AYM53394.1"/>
    <property type="molecule type" value="Genomic_DNA"/>
</dbReference>
<evidence type="ECO:0000256" key="6">
    <source>
        <dbReference type="ARBA" id="ARBA00029771"/>
    </source>
</evidence>
<comment type="similarity">
    <text evidence="1">Belongs to the glycosyl hydrolase 16 family.</text>
</comment>
<keyword evidence="3" id="KW-0378">Hydrolase</keyword>
<evidence type="ECO:0000256" key="8">
    <source>
        <dbReference type="SAM" id="MobiDB-lite"/>
    </source>
</evidence>
<dbReference type="InterPro" id="IPR000757">
    <property type="entry name" value="Beta-glucanase-like"/>
</dbReference>
<dbReference type="InterPro" id="IPR008264">
    <property type="entry name" value="Beta_glucanase"/>
</dbReference>
<dbReference type="InterPro" id="IPR005087">
    <property type="entry name" value="CBM11"/>
</dbReference>
<evidence type="ECO:0000256" key="5">
    <source>
        <dbReference type="ARBA" id="ARBA00029722"/>
    </source>
</evidence>
<proteinExistence type="inferred from homology"/>
<dbReference type="InterPro" id="IPR044791">
    <property type="entry name" value="Beta-glucanase/XTH"/>
</dbReference>
<dbReference type="SUPFAM" id="SSF49899">
    <property type="entry name" value="Concanavalin A-like lectins/glucanases"/>
    <property type="match status" value="1"/>
</dbReference>
<organism evidence="10">
    <name type="scientific">Cystobacter velatus</name>
    <dbReference type="NCBI Taxonomy" id="394094"/>
    <lineage>
        <taxon>Bacteria</taxon>
        <taxon>Pseudomonadati</taxon>
        <taxon>Myxococcota</taxon>
        <taxon>Myxococcia</taxon>
        <taxon>Myxococcales</taxon>
        <taxon>Cystobacterineae</taxon>
        <taxon>Archangiaceae</taxon>
        <taxon>Cystobacter</taxon>
    </lineage>
</organism>
<dbReference type="PANTHER" id="PTHR31062">
    <property type="entry name" value="XYLOGLUCAN ENDOTRANSGLUCOSYLASE/HYDROLASE PROTEIN 8-RELATED"/>
    <property type="match status" value="1"/>
</dbReference>
<evidence type="ECO:0000256" key="3">
    <source>
        <dbReference type="ARBA" id="ARBA00022801"/>
    </source>
</evidence>
<dbReference type="Pfam" id="PF03425">
    <property type="entry name" value="CBM_11"/>
    <property type="match status" value="1"/>
</dbReference>
<dbReference type="GO" id="GO:0030245">
    <property type="term" value="P:cellulose catabolic process"/>
    <property type="evidence" value="ECO:0007669"/>
    <property type="project" value="InterPro"/>
</dbReference>
<evidence type="ECO:0000256" key="4">
    <source>
        <dbReference type="ARBA" id="ARBA00023295"/>
    </source>
</evidence>
<name>A0A3Q8I365_9BACT</name>
<sequence>MAHDSKWKRMALALLLTACGSNGTPDGDDPGGDGNTGGGDPPGGQTPSGPPPPIQLGAPPSLEWREGYSAFNEPFDALDLGRWRPSDGWANSGDFNAGWRADHAVVTDGRLDLILDTATCSTGGCSGRPYASGEVATQRYYGHGRYEVRMKPVRTPGTMTAFAITTGPAESTRSDAIDLAILGQNTKALRLNYITNGQRHDLGVNLPFDAADDFHTYGIEWTRDAIHWYVDDQRIHSETGHKGALPSVPGRALVNFWPGNPGSTASWMGRFTYPGSPLVVSVEHLRYSPAAPVELLESFETPEQAALWVRTVGPGASLTARQSNQGHQGKSLYLDYTTSATAYAYTARTFSEPQDWTGVRYLNFWFRGYQTGNRFRVELRDNGPSADAAERFESLFQDDFKGWKWVSVPLTAFTRRTDGQPTGAPEDGLTLSGVWGLAFQPLAGNNEAFIDDIELER</sequence>
<evidence type="ECO:0000313" key="10">
    <source>
        <dbReference type="EMBL" id="AYM53394.1"/>
    </source>
</evidence>